<evidence type="ECO:0000313" key="3">
    <source>
        <dbReference type="EMBL" id="QDZ41402.1"/>
    </source>
</evidence>
<dbReference type="EMBL" id="CP042326">
    <property type="protein sequence ID" value="QDZ41402.1"/>
    <property type="molecule type" value="Genomic_DNA"/>
</dbReference>
<feature type="region of interest" description="Disordered" evidence="1">
    <location>
        <begin position="128"/>
        <end position="154"/>
    </location>
</feature>
<dbReference type="KEGG" id="enn:FRE64_01210"/>
<sequence length="235" mass="26556">MTSFAKISHTNSKEEVSTWIRGLLTVAWADGDFDLEEKHLITKITQEELTPDIKLNHVDLVSPEELAATLGKDKAVAENFLRTAVMVALADGVYSRAEADLLNSFCQALELDIEALKSLEHTLADNESVDVSEHLSSDNQNEPQDSENPSYDPLKPVRNWLDGMEIQDPRLARFICKLVPPQCPFERDIKLFGHKIVRIPPLCKLNPLYEQLMGLRFRALSFLAEECNEDVSKYC</sequence>
<dbReference type="OrthoDB" id="516441at2"/>
<dbReference type="SUPFAM" id="SSF158682">
    <property type="entry name" value="TerB-like"/>
    <property type="match status" value="1"/>
</dbReference>
<dbReference type="CDD" id="cd07177">
    <property type="entry name" value="terB_like"/>
    <property type="match status" value="1"/>
</dbReference>
<evidence type="ECO:0000259" key="2">
    <source>
        <dbReference type="Pfam" id="PF06967"/>
    </source>
</evidence>
<dbReference type="InterPro" id="IPR009717">
    <property type="entry name" value="Mo-dep_Nase_C"/>
</dbReference>
<evidence type="ECO:0000256" key="1">
    <source>
        <dbReference type="SAM" id="MobiDB-lite"/>
    </source>
</evidence>
<name>A0A5B8NQ20_9CHRO</name>
<dbReference type="RefSeq" id="WP_146297234.1">
    <property type="nucleotide sequence ID" value="NZ_CP042326.1"/>
</dbReference>
<proteinExistence type="predicted"/>
<dbReference type="Proteomes" id="UP000318453">
    <property type="component" value="Chromosome"/>
</dbReference>
<organism evidence="3 4">
    <name type="scientific">Euhalothece natronophila Z-M001</name>
    <dbReference type="NCBI Taxonomy" id="522448"/>
    <lineage>
        <taxon>Bacteria</taxon>
        <taxon>Bacillati</taxon>
        <taxon>Cyanobacteriota</taxon>
        <taxon>Cyanophyceae</taxon>
        <taxon>Oscillatoriophycideae</taxon>
        <taxon>Chroococcales</taxon>
        <taxon>Halothecacae</taxon>
        <taxon>Halothece cluster</taxon>
        <taxon>Euhalothece</taxon>
    </lineage>
</organism>
<dbReference type="InterPro" id="IPR029024">
    <property type="entry name" value="TerB-like"/>
</dbReference>
<keyword evidence="4" id="KW-1185">Reference proteome</keyword>
<dbReference type="AlphaFoldDB" id="A0A5B8NQ20"/>
<dbReference type="Gene3D" id="1.10.3680.10">
    <property type="entry name" value="TerB-like"/>
    <property type="match status" value="1"/>
</dbReference>
<accession>A0A5B8NQ20</accession>
<reference evidence="3" key="1">
    <citation type="submission" date="2019-08" db="EMBL/GenBank/DDBJ databases">
        <title>Carotenoids and Carotenoid Binding Proteins in the Halophilic Cyanobacterium Euhalothece sp. ZM00.</title>
        <authorList>
            <person name="Cho S.M."/>
            <person name="Song J.Y."/>
            <person name="Park Y.-I."/>
        </authorList>
    </citation>
    <scope>NUCLEOTIDE SEQUENCE [LARGE SCALE GENOMIC DNA]</scope>
    <source>
        <strain evidence="3">Z-M001</strain>
    </source>
</reference>
<evidence type="ECO:0000313" key="4">
    <source>
        <dbReference type="Proteomes" id="UP000318453"/>
    </source>
</evidence>
<feature type="domain" description="Mo-dependent nitrogenase C-terminal" evidence="2">
    <location>
        <begin position="154"/>
        <end position="235"/>
    </location>
</feature>
<gene>
    <name evidence="3" type="ORF">FRE64_01210</name>
</gene>
<protein>
    <submittedName>
        <fullName evidence="3">Nitrogenase</fullName>
    </submittedName>
</protein>
<feature type="compositionally biased region" description="Polar residues" evidence="1">
    <location>
        <begin position="137"/>
        <end position="149"/>
    </location>
</feature>
<dbReference type="Pfam" id="PF06967">
    <property type="entry name" value="Mo-nitro_C"/>
    <property type="match status" value="1"/>
</dbReference>